<dbReference type="KEGG" id="tbi:Tbis_2555"/>
<dbReference type="InterPro" id="IPR012914">
    <property type="entry name" value="PucR_dom"/>
</dbReference>
<evidence type="ECO:0000313" key="3">
    <source>
        <dbReference type="EMBL" id="ADG89257.1"/>
    </source>
</evidence>
<gene>
    <name evidence="3" type="ordered locus">Tbis_2555</name>
</gene>
<dbReference type="Proteomes" id="UP000006640">
    <property type="component" value="Chromosome"/>
</dbReference>
<evidence type="ECO:0000259" key="1">
    <source>
        <dbReference type="Pfam" id="PF07905"/>
    </source>
</evidence>
<dbReference type="STRING" id="469371.Tbis_2555"/>
<dbReference type="InterPro" id="IPR051448">
    <property type="entry name" value="CdaR-like_regulators"/>
</dbReference>
<feature type="domain" description="PucR C-terminal helix-turn-helix" evidence="2">
    <location>
        <begin position="449"/>
        <end position="508"/>
    </location>
</feature>
<dbReference type="Gene3D" id="1.10.10.2840">
    <property type="entry name" value="PucR C-terminal helix-turn-helix domain"/>
    <property type="match status" value="1"/>
</dbReference>
<accession>D6Y4T1</accession>
<reference evidence="3 4" key="1">
    <citation type="submission" date="2010-01" db="EMBL/GenBank/DDBJ databases">
        <title>The complete genome of Thermobispora bispora DSM 43833.</title>
        <authorList>
            <consortium name="US DOE Joint Genome Institute (JGI-PGF)"/>
            <person name="Lucas S."/>
            <person name="Copeland A."/>
            <person name="Lapidus A."/>
            <person name="Glavina del Rio T."/>
            <person name="Dalin E."/>
            <person name="Tice H."/>
            <person name="Bruce D."/>
            <person name="Goodwin L."/>
            <person name="Pitluck S."/>
            <person name="Kyrpides N."/>
            <person name="Mavromatis K."/>
            <person name="Ivanova N."/>
            <person name="Mikhailova N."/>
            <person name="Chertkov O."/>
            <person name="Brettin T."/>
            <person name="Detter J.C."/>
            <person name="Han C."/>
            <person name="Larimer F."/>
            <person name="Land M."/>
            <person name="Hauser L."/>
            <person name="Markowitz V."/>
            <person name="Cheng J.-F."/>
            <person name="Hugenholtz P."/>
            <person name="Woyke T."/>
            <person name="Wu D."/>
            <person name="Jando M."/>
            <person name="Schneider S."/>
            <person name="Klenk H.-P."/>
            <person name="Eisen J.A."/>
        </authorList>
    </citation>
    <scope>NUCLEOTIDE SEQUENCE [LARGE SCALE GENOMIC DNA]</scope>
    <source>
        <strain evidence="4">ATCC 19993 / DSM 43833 / CBS 139.67 / JCM 10125 / KCTC 9307 / NBRC 14880 / R51</strain>
    </source>
</reference>
<proteinExistence type="predicted"/>
<dbReference type="Pfam" id="PF07905">
    <property type="entry name" value="PucR"/>
    <property type="match status" value="1"/>
</dbReference>
<dbReference type="AlphaFoldDB" id="D6Y4T1"/>
<dbReference type="InterPro" id="IPR025736">
    <property type="entry name" value="PucR_C-HTH_dom"/>
</dbReference>
<protein>
    <submittedName>
        <fullName evidence="3">Transcriptional regulator, PucR family</fullName>
    </submittedName>
</protein>
<name>D6Y4T1_THEBD</name>
<sequence>MTGHATRRTLPTLAEVLALPEFAAAAPEVVHGDPASCVIRWVHSSEVYEMGSLLQGGELLLTTGLGLHGHSRRAQAAYVDALADAGLSALALELGRTFGEIPAPVLEAARRRDLPLIALHRVVPFVTLVEAFHELLLRRRVASLRRGELIWQELLGAVLDRRGLPELLAAVAALAGCPAHLVATDGRLVASATPDGPVAASGRLDPEGRGWLAHPVSVHGQLWGTLLLAGRRTARRAAVLERAATAVALELLRTGDLADRDRMAQALIQDLLSGRAIPADELTGRGELAGLSLTPGRPVFGLAVAVERRASAHAIRAEAAAAIRAAFGPCLVAEVDHDVLAVAAAPDGEEELRARLGTIAGELGRGHVLLAVAAGAPGEVTALGRSLTEAREAVGIARRLGARNRVLLSRDVGVHRLLVRLDRDVELGWFLREQLGPLLDYDAAHGTDLVRTLDAYLAHGLSKTGAAAALGIRRQTLYNRLARIEAVVGVLPLADHERRTALSLALLAWRLRTGLDPTNRASSR</sequence>
<dbReference type="HOGENOM" id="CLU_017436_2_1_11"/>
<dbReference type="PANTHER" id="PTHR33744">
    <property type="entry name" value="CARBOHYDRATE DIACID REGULATOR"/>
    <property type="match status" value="1"/>
</dbReference>
<keyword evidence="4" id="KW-1185">Reference proteome</keyword>
<feature type="domain" description="Purine catabolism PurC-like" evidence="1">
    <location>
        <begin position="15"/>
        <end position="136"/>
    </location>
</feature>
<evidence type="ECO:0000313" key="4">
    <source>
        <dbReference type="Proteomes" id="UP000006640"/>
    </source>
</evidence>
<dbReference type="Pfam" id="PF13556">
    <property type="entry name" value="HTH_30"/>
    <property type="match status" value="1"/>
</dbReference>
<dbReference type="PANTHER" id="PTHR33744:SF1">
    <property type="entry name" value="DNA-BINDING TRANSCRIPTIONAL ACTIVATOR ADER"/>
    <property type="match status" value="1"/>
</dbReference>
<dbReference type="RefSeq" id="WP_013132790.1">
    <property type="nucleotide sequence ID" value="NC_014165.1"/>
</dbReference>
<evidence type="ECO:0000259" key="2">
    <source>
        <dbReference type="Pfam" id="PF13556"/>
    </source>
</evidence>
<dbReference type="InterPro" id="IPR042070">
    <property type="entry name" value="PucR_C-HTH_sf"/>
</dbReference>
<dbReference type="EMBL" id="CP001874">
    <property type="protein sequence ID" value="ADG89257.1"/>
    <property type="molecule type" value="Genomic_DNA"/>
</dbReference>
<dbReference type="eggNOG" id="COG2508">
    <property type="taxonomic scope" value="Bacteria"/>
</dbReference>
<dbReference type="OrthoDB" id="8026818at2"/>
<organism evidence="3 4">
    <name type="scientific">Thermobispora bispora (strain ATCC 19993 / DSM 43833 / CBS 139.67 / JCM 10125 / KCTC 9307 / NBRC 14880 / R51)</name>
    <dbReference type="NCBI Taxonomy" id="469371"/>
    <lineage>
        <taxon>Bacteria</taxon>
        <taxon>Bacillati</taxon>
        <taxon>Actinomycetota</taxon>
        <taxon>Actinomycetes</taxon>
        <taxon>Streptosporangiales</taxon>
        <taxon>Streptosporangiaceae</taxon>
        <taxon>Thermobispora</taxon>
    </lineage>
</organism>